<sequence length="308" mass="34159">MKALVFGWLIITIATRSACTERALDYRGDDGMVVITPDWSSFASPSSACYRFYRADDGKKVNYGTDMFASAEYFSVVLPVGDYHLLAYNTNTNDVTFTGLEERRLAEVCLIPGMQPGNIYSWHVDNVDIPLQGTVRYTPVPRRLVKQMWLHFQVTGMEEATILNGKLNGVYPSVFLLSGAPSEQSISAAPVTNAEFTVALTRGKTRETELVYMASAEIRLLGLLSPEYGISYDSRLYLQVHNSSGKTYDTSVNMNRILTDIINLYAGELPVDETIEVNINVNLLDMVLSAVVESWTEGSGEGYIGTHK</sequence>
<gene>
    <name evidence="1" type="ORF">F9958_01475</name>
</gene>
<name>A0A7J5LH22_BACSE</name>
<protein>
    <submittedName>
        <fullName evidence="1">DUF5119 domain-containing protein</fullName>
    </submittedName>
</protein>
<organism evidence="1 2">
    <name type="scientific">Bacteroides stercoris</name>
    <dbReference type="NCBI Taxonomy" id="46506"/>
    <lineage>
        <taxon>Bacteria</taxon>
        <taxon>Pseudomonadati</taxon>
        <taxon>Bacteroidota</taxon>
        <taxon>Bacteroidia</taxon>
        <taxon>Bacteroidales</taxon>
        <taxon>Bacteroidaceae</taxon>
        <taxon>Bacteroides</taxon>
    </lineage>
</organism>
<proteinExistence type="predicted"/>
<dbReference type="RefSeq" id="WP_151871459.1">
    <property type="nucleotide sequence ID" value="NZ_CP081913.1"/>
</dbReference>
<evidence type="ECO:0000313" key="1">
    <source>
        <dbReference type="EMBL" id="KAB5316468.1"/>
    </source>
</evidence>
<dbReference type="AlphaFoldDB" id="A0A7J5LH22"/>
<dbReference type="Proteomes" id="UP000467334">
    <property type="component" value="Unassembled WGS sequence"/>
</dbReference>
<dbReference type="EMBL" id="WCLE01000002">
    <property type="protein sequence ID" value="KAB5316468.1"/>
    <property type="molecule type" value="Genomic_DNA"/>
</dbReference>
<evidence type="ECO:0000313" key="2">
    <source>
        <dbReference type="Proteomes" id="UP000467334"/>
    </source>
</evidence>
<comment type="caution">
    <text evidence="1">The sequence shown here is derived from an EMBL/GenBank/DDBJ whole genome shotgun (WGS) entry which is preliminary data.</text>
</comment>
<accession>A0A7J5LH22</accession>
<reference evidence="1 2" key="1">
    <citation type="journal article" date="2019" name="Nat. Med.">
        <title>A library of human gut bacterial isolates paired with longitudinal multiomics data enables mechanistic microbiome research.</title>
        <authorList>
            <person name="Poyet M."/>
            <person name="Groussin M."/>
            <person name="Gibbons S.M."/>
            <person name="Avila-Pacheco J."/>
            <person name="Jiang X."/>
            <person name="Kearney S.M."/>
            <person name="Perrotta A.R."/>
            <person name="Berdy B."/>
            <person name="Zhao S."/>
            <person name="Lieberman T.D."/>
            <person name="Swanson P.K."/>
            <person name="Smith M."/>
            <person name="Roesemann S."/>
            <person name="Alexander J.E."/>
            <person name="Rich S.A."/>
            <person name="Livny J."/>
            <person name="Vlamakis H."/>
            <person name="Clish C."/>
            <person name="Bullock K."/>
            <person name="Deik A."/>
            <person name="Scott J."/>
            <person name="Pierce K.A."/>
            <person name="Xavier R.J."/>
            <person name="Alm E.J."/>
        </authorList>
    </citation>
    <scope>NUCLEOTIDE SEQUENCE [LARGE SCALE GENOMIC DNA]</scope>
    <source>
        <strain evidence="1 2">BIOML-A6</strain>
    </source>
</reference>